<reference evidence="1" key="1">
    <citation type="submission" date="2021-01" db="EMBL/GenBank/DDBJ databases">
        <title>Whole genome shotgun sequence of Cellulomonas chitinilytica NBRC 110799.</title>
        <authorList>
            <person name="Komaki H."/>
            <person name="Tamura T."/>
        </authorList>
    </citation>
    <scope>NUCLEOTIDE SEQUENCE</scope>
    <source>
        <strain evidence="1">NBRC 110799</strain>
    </source>
</reference>
<dbReference type="EMBL" id="BONK01000011">
    <property type="protein sequence ID" value="GIG22457.1"/>
    <property type="molecule type" value="Genomic_DNA"/>
</dbReference>
<gene>
    <name evidence="1" type="ORF">Cch01nite_31810</name>
</gene>
<evidence type="ECO:0000313" key="2">
    <source>
        <dbReference type="Proteomes" id="UP000632740"/>
    </source>
</evidence>
<sequence length="61" mass="6983">MHPRTDVSDLRVRVVLEQLRANGYDVTTATRDRVYRVRPDGTYDAVTLRDAVRSVHGRGSR</sequence>
<organism evidence="1 2">
    <name type="scientific">Cellulomonas chitinilytica</name>
    <dbReference type="NCBI Taxonomy" id="398759"/>
    <lineage>
        <taxon>Bacteria</taxon>
        <taxon>Bacillati</taxon>
        <taxon>Actinomycetota</taxon>
        <taxon>Actinomycetes</taxon>
        <taxon>Micrococcales</taxon>
        <taxon>Cellulomonadaceae</taxon>
        <taxon>Cellulomonas</taxon>
    </lineage>
</organism>
<comment type="caution">
    <text evidence="1">The sequence shown here is derived from an EMBL/GenBank/DDBJ whole genome shotgun (WGS) entry which is preliminary data.</text>
</comment>
<dbReference type="Proteomes" id="UP000632740">
    <property type="component" value="Unassembled WGS sequence"/>
</dbReference>
<dbReference type="AlphaFoldDB" id="A0A919P5E5"/>
<accession>A0A919P5E5</accession>
<keyword evidence="2" id="KW-1185">Reference proteome</keyword>
<protein>
    <submittedName>
        <fullName evidence="1">Uncharacterized protein</fullName>
    </submittedName>
</protein>
<evidence type="ECO:0000313" key="1">
    <source>
        <dbReference type="EMBL" id="GIG22457.1"/>
    </source>
</evidence>
<proteinExistence type="predicted"/>
<name>A0A919P5E5_9CELL</name>